<feature type="domain" description="Histidine kinase" evidence="15">
    <location>
        <begin position="240"/>
        <end position="467"/>
    </location>
</feature>
<evidence type="ECO:0000313" key="17">
    <source>
        <dbReference type="Proteomes" id="UP000773462"/>
    </source>
</evidence>
<dbReference type="InterPro" id="IPR036890">
    <property type="entry name" value="HATPase_C_sf"/>
</dbReference>
<evidence type="ECO:0000256" key="12">
    <source>
        <dbReference type="ARBA" id="ARBA00023012"/>
    </source>
</evidence>
<dbReference type="InterPro" id="IPR004358">
    <property type="entry name" value="Sig_transdc_His_kin-like_C"/>
</dbReference>
<keyword evidence="9 16" id="KW-0418">Kinase</keyword>
<evidence type="ECO:0000313" key="16">
    <source>
        <dbReference type="EMBL" id="MBP2114635.1"/>
    </source>
</evidence>
<keyword evidence="11 14" id="KW-1133">Transmembrane helix</keyword>
<dbReference type="Pfam" id="PF02518">
    <property type="entry name" value="HATPase_c"/>
    <property type="match status" value="1"/>
</dbReference>
<dbReference type="InterPro" id="IPR005467">
    <property type="entry name" value="His_kinase_dom"/>
</dbReference>
<dbReference type="SMART" id="SM00388">
    <property type="entry name" value="HisKA"/>
    <property type="match status" value="1"/>
</dbReference>
<keyword evidence="12" id="KW-0902">Two-component regulatory system</keyword>
<feature type="transmembrane region" description="Helical" evidence="14">
    <location>
        <begin position="39"/>
        <end position="57"/>
    </location>
</feature>
<organism evidence="16 17">
    <name type="scientific">Paenibacillus silagei</name>
    <dbReference type="NCBI Taxonomy" id="1670801"/>
    <lineage>
        <taxon>Bacteria</taxon>
        <taxon>Bacillati</taxon>
        <taxon>Bacillota</taxon>
        <taxon>Bacilli</taxon>
        <taxon>Bacillales</taxon>
        <taxon>Paenibacillaceae</taxon>
        <taxon>Paenibacillus</taxon>
    </lineage>
</organism>
<evidence type="ECO:0000256" key="14">
    <source>
        <dbReference type="SAM" id="Phobius"/>
    </source>
</evidence>
<dbReference type="SUPFAM" id="SSF47384">
    <property type="entry name" value="Homodimeric domain of signal transducing histidine kinase"/>
    <property type="match status" value="1"/>
</dbReference>
<keyword evidence="13 14" id="KW-0472">Membrane</keyword>
<evidence type="ECO:0000256" key="5">
    <source>
        <dbReference type="ARBA" id="ARBA00022553"/>
    </source>
</evidence>
<dbReference type="PANTHER" id="PTHR43711">
    <property type="entry name" value="TWO-COMPONENT HISTIDINE KINASE"/>
    <property type="match status" value="1"/>
</dbReference>
<keyword evidence="10" id="KW-0067">ATP-binding</keyword>
<evidence type="ECO:0000256" key="2">
    <source>
        <dbReference type="ARBA" id="ARBA00004651"/>
    </source>
</evidence>
<feature type="transmembrane region" description="Helical" evidence="14">
    <location>
        <begin position="164"/>
        <end position="186"/>
    </location>
</feature>
<evidence type="ECO:0000256" key="4">
    <source>
        <dbReference type="ARBA" id="ARBA00022475"/>
    </source>
</evidence>
<dbReference type="InterPro" id="IPR003661">
    <property type="entry name" value="HisK_dim/P_dom"/>
</dbReference>
<dbReference type="EMBL" id="JAGGLV010000019">
    <property type="protein sequence ID" value="MBP2114635.1"/>
    <property type="molecule type" value="Genomic_DNA"/>
</dbReference>
<evidence type="ECO:0000256" key="1">
    <source>
        <dbReference type="ARBA" id="ARBA00000085"/>
    </source>
</evidence>
<evidence type="ECO:0000256" key="10">
    <source>
        <dbReference type="ARBA" id="ARBA00022840"/>
    </source>
</evidence>
<feature type="transmembrane region" description="Helical" evidence="14">
    <location>
        <begin position="137"/>
        <end position="158"/>
    </location>
</feature>
<evidence type="ECO:0000259" key="15">
    <source>
        <dbReference type="PROSITE" id="PS50109"/>
    </source>
</evidence>
<keyword evidence="8" id="KW-0547">Nucleotide-binding</keyword>
<dbReference type="CDD" id="cd16922">
    <property type="entry name" value="HATPase_EvgS-ArcB-TorS-like"/>
    <property type="match status" value="1"/>
</dbReference>
<accession>A0ABS4NX41</accession>
<dbReference type="GO" id="GO:0004673">
    <property type="term" value="F:protein histidine kinase activity"/>
    <property type="evidence" value="ECO:0007669"/>
    <property type="project" value="UniProtKB-EC"/>
</dbReference>
<reference evidence="16 17" key="1">
    <citation type="submission" date="2021-03" db="EMBL/GenBank/DDBJ databases">
        <title>Genomic Encyclopedia of Type Strains, Phase IV (KMG-IV): sequencing the most valuable type-strain genomes for metagenomic binning, comparative biology and taxonomic classification.</title>
        <authorList>
            <person name="Goeker M."/>
        </authorList>
    </citation>
    <scope>NUCLEOTIDE SEQUENCE [LARGE SCALE GENOMIC DNA]</scope>
    <source>
        <strain evidence="16 17">DSM 101953</strain>
    </source>
</reference>
<gene>
    <name evidence="16" type="ORF">J2Z70_004818</name>
</gene>
<comment type="caution">
    <text evidence="16">The sequence shown here is derived from an EMBL/GenBank/DDBJ whole genome shotgun (WGS) entry which is preliminary data.</text>
</comment>
<dbReference type="InterPro" id="IPR050736">
    <property type="entry name" value="Sensor_HK_Regulatory"/>
</dbReference>
<evidence type="ECO:0000256" key="7">
    <source>
        <dbReference type="ARBA" id="ARBA00022692"/>
    </source>
</evidence>
<keyword evidence="5" id="KW-0597">Phosphoprotein</keyword>
<dbReference type="PRINTS" id="PR00344">
    <property type="entry name" value="BCTRLSENSOR"/>
</dbReference>
<sequence>MEYVKIFFVNTALLITLSYLANLIYKYTVTHASEPVKRVSWVLLAVFAGWISTFFGYRLHEHVIFDLRYVPLIISTLAYPQPLVLIIIGIATGLTRLTFGVNEAALVGVLNLTILGFVCAALSVWMKRSSSSVMYKGIATILVVNVVNVLNIAVFGVIPTHDYITKILPVTFPAGLVLSALFALIIRDFHLDLMRTGQIIRANKLLSEQTEELHKNKIVLEERAKQLMLASQFKSEFLANMSHELRTPLNSIINLSQMIEEGDESLSAEELAEYGGIIHRSGEDLLSLINDILDLSKVEAGKLDIIIEDLNTSEVPDLLVQQFGVLARQKQLTFSVSLDEGVPAVIYTDPQRVQQILRNLLSNAFKFTMTGGVTMNIRVVERQEGAAAQKWIAFEVQDTGIGIPPEKHDLIFEAFEQADINVSRKYGGTGLGLSISNDLARLLGGFITLHSREGQGSIFSLHLPLHSGASV</sequence>
<dbReference type="InterPro" id="IPR011620">
    <property type="entry name" value="Sig_transdc_His_kinase_LytS_TM"/>
</dbReference>
<dbReference type="PANTHER" id="PTHR43711:SF26">
    <property type="entry name" value="SENSOR HISTIDINE KINASE RCSC"/>
    <property type="match status" value="1"/>
</dbReference>
<protein>
    <recommendedName>
        <fullName evidence="3">histidine kinase</fullName>
        <ecNumber evidence="3">2.7.13.3</ecNumber>
    </recommendedName>
</protein>
<dbReference type="InterPro" id="IPR036097">
    <property type="entry name" value="HisK_dim/P_sf"/>
</dbReference>
<dbReference type="PROSITE" id="PS50109">
    <property type="entry name" value="HIS_KIN"/>
    <property type="match status" value="1"/>
</dbReference>
<dbReference type="CDD" id="cd00082">
    <property type="entry name" value="HisKA"/>
    <property type="match status" value="1"/>
</dbReference>
<keyword evidence="7 14" id="KW-0812">Transmembrane</keyword>
<dbReference type="Pfam" id="PF00512">
    <property type="entry name" value="HisKA"/>
    <property type="match status" value="1"/>
</dbReference>
<dbReference type="Gene3D" id="1.10.287.130">
    <property type="match status" value="1"/>
</dbReference>
<dbReference type="EC" id="2.7.13.3" evidence="3"/>
<evidence type="ECO:0000256" key="9">
    <source>
        <dbReference type="ARBA" id="ARBA00022777"/>
    </source>
</evidence>
<evidence type="ECO:0000256" key="3">
    <source>
        <dbReference type="ARBA" id="ARBA00012438"/>
    </source>
</evidence>
<dbReference type="SMART" id="SM00387">
    <property type="entry name" value="HATPase_c"/>
    <property type="match status" value="1"/>
</dbReference>
<dbReference type="Gene3D" id="3.30.565.10">
    <property type="entry name" value="Histidine kinase-like ATPase, C-terminal domain"/>
    <property type="match status" value="1"/>
</dbReference>
<keyword evidence="4" id="KW-1003">Cell membrane</keyword>
<evidence type="ECO:0000256" key="13">
    <source>
        <dbReference type="ARBA" id="ARBA00023136"/>
    </source>
</evidence>
<feature type="transmembrane region" description="Helical" evidence="14">
    <location>
        <begin position="69"/>
        <end position="92"/>
    </location>
</feature>
<keyword evidence="17" id="KW-1185">Reference proteome</keyword>
<feature type="transmembrane region" description="Helical" evidence="14">
    <location>
        <begin position="7"/>
        <end position="27"/>
    </location>
</feature>
<evidence type="ECO:0000256" key="11">
    <source>
        <dbReference type="ARBA" id="ARBA00022989"/>
    </source>
</evidence>
<name>A0ABS4NX41_9BACL</name>
<keyword evidence="6 16" id="KW-0808">Transferase</keyword>
<dbReference type="SUPFAM" id="SSF55874">
    <property type="entry name" value="ATPase domain of HSP90 chaperone/DNA topoisomerase II/histidine kinase"/>
    <property type="match status" value="1"/>
</dbReference>
<comment type="catalytic activity">
    <reaction evidence="1">
        <text>ATP + protein L-histidine = ADP + protein N-phospho-L-histidine.</text>
        <dbReference type="EC" id="2.7.13.3"/>
    </reaction>
</comment>
<dbReference type="InterPro" id="IPR003594">
    <property type="entry name" value="HATPase_dom"/>
</dbReference>
<feature type="transmembrane region" description="Helical" evidence="14">
    <location>
        <begin position="104"/>
        <end position="125"/>
    </location>
</feature>
<dbReference type="RefSeq" id="WP_209877276.1">
    <property type="nucleotide sequence ID" value="NZ_JAGGLV010000019.1"/>
</dbReference>
<evidence type="ECO:0000256" key="8">
    <source>
        <dbReference type="ARBA" id="ARBA00022741"/>
    </source>
</evidence>
<proteinExistence type="predicted"/>
<dbReference type="Pfam" id="PF07694">
    <property type="entry name" value="5TM-5TMR_LYT"/>
    <property type="match status" value="1"/>
</dbReference>
<comment type="subcellular location">
    <subcellularLocation>
        <location evidence="2">Cell membrane</location>
        <topology evidence="2">Multi-pass membrane protein</topology>
    </subcellularLocation>
</comment>
<evidence type="ECO:0000256" key="6">
    <source>
        <dbReference type="ARBA" id="ARBA00022679"/>
    </source>
</evidence>
<dbReference type="Proteomes" id="UP000773462">
    <property type="component" value="Unassembled WGS sequence"/>
</dbReference>